<keyword evidence="3 6" id="KW-0238">DNA-binding</keyword>
<dbReference type="Pfam" id="PF00126">
    <property type="entry name" value="HTH_1"/>
    <property type="match status" value="1"/>
</dbReference>
<comment type="similarity">
    <text evidence="1">Belongs to the LysR transcriptional regulatory family.</text>
</comment>
<dbReference type="RefSeq" id="WP_092700703.1">
    <property type="nucleotide sequence ID" value="NZ_CAXIQL010000027.1"/>
</dbReference>
<dbReference type="CDD" id="cd08419">
    <property type="entry name" value="PBP2_CbbR_RubisCO_like"/>
    <property type="match status" value="1"/>
</dbReference>
<dbReference type="GO" id="GO:0003700">
    <property type="term" value="F:DNA-binding transcription factor activity"/>
    <property type="evidence" value="ECO:0007669"/>
    <property type="project" value="InterPro"/>
</dbReference>
<accession>A0A1H4EMA8</accession>
<dbReference type="Proteomes" id="UP000199002">
    <property type="component" value="Unassembled WGS sequence"/>
</dbReference>
<dbReference type="InterPro" id="IPR050950">
    <property type="entry name" value="HTH-type_LysR_regulators"/>
</dbReference>
<evidence type="ECO:0000313" key="7">
    <source>
        <dbReference type="Proteomes" id="UP000199002"/>
    </source>
</evidence>
<dbReference type="SUPFAM" id="SSF46785">
    <property type="entry name" value="Winged helix' DNA-binding domain"/>
    <property type="match status" value="1"/>
</dbReference>
<dbReference type="PANTHER" id="PTHR30419">
    <property type="entry name" value="HTH-TYPE TRANSCRIPTIONAL REGULATOR YBHD"/>
    <property type="match status" value="1"/>
</dbReference>
<organism evidence="6 7">
    <name type="scientific">Acidovorax soli</name>
    <dbReference type="NCBI Taxonomy" id="592050"/>
    <lineage>
        <taxon>Bacteria</taxon>
        <taxon>Pseudomonadati</taxon>
        <taxon>Pseudomonadota</taxon>
        <taxon>Betaproteobacteria</taxon>
        <taxon>Burkholderiales</taxon>
        <taxon>Comamonadaceae</taxon>
        <taxon>Acidovorax</taxon>
    </lineage>
</organism>
<keyword evidence="7" id="KW-1185">Reference proteome</keyword>
<evidence type="ECO:0000256" key="2">
    <source>
        <dbReference type="ARBA" id="ARBA00023015"/>
    </source>
</evidence>
<keyword evidence="2" id="KW-0805">Transcription regulation</keyword>
<name>A0A1H4EMA8_9BURK</name>
<keyword evidence="4" id="KW-0804">Transcription</keyword>
<dbReference type="InterPro" id="IPR005119">
    <property type="entry name" value="LysR_subst-bd"/>
</dbReference>
<dbReference type="InterPro" id="IPR036388">
    <property type="entry name" value="WH-like_DNA-bd_sf"/>
</dbReference>
<evidence type="ECO:0000259" key="5">
    <source>
        <dbReference type="PROSITE" id="PS50931"/>
    </source>
</evidence>
<dbReference type="STRING" id="592050.SAMN05421875_13712"/>
<protein>
    <submittedName>
        <fullName evidence="6">DNA-binding transcriptional regulator, LysR family</fullName>
    </submittedName>
</protein>
<dbReference type="PANTHER" id="PTHR30419:SF8">
    <property type="entry name" value="NITROGEN ASSIMILATION TRANSCRIPTIONAL ACTIVATOR-RELATED"/>
    <property type="match status" value="1"/>
</dbReference>
<evidence type="ECO:0000256" key="3">
    <source>
        <dbReference type="ARBA" id="ARBA00023125"/>
    </source>
</evidence>
<dbReference type="AlphaFoldDB" id="A0A1H4EMA8"/>
<gene>
    <name evidence="6" type="ORF">SAMN05421875_13712</name>
</gene>
<dbReference type="Pfam" id="PF03466">
    <property type="entry name" value="LysR_substrate"/>
    <property type="match status" value="1"/>
</dbReference>
<reference evidence="7" key="1">
    <citation type="submission" date="2016-10" db="EMBL/GenBank/DDBJ databases">
        <authorList>
            <person name="Varghese N."/>
            <person name="Submissions S."/>
        </authorList>
    </citation>
    <scope>NUCLEOTIDE SEQUENCE [LARGE SCALE GENOMIC DNA]</scope>
    <source>
        <strain evidence="7">DSM 25157</strain>
    </source>
</reference>
<dbReference type="EMBL" id="FNQJ01000037">
    <property type="protein sequence ID" value="SEA85670.1"/>
    <property type="molecule type" value="Genomic_DNA"/>
</dbReference>
<dbReference type="GO" id="GO:0003677">
    <property type="term" value="F:DNA binding"/>
    <property type="evidence" value="ECO:0007669"/>
    <property type="project" value="UniProtKB-KW"/>
</dbReference>
<dbReference type="PROSITE" id="PS50931">
    <property type="entry name" value="HTH_LYSR"/>
    <property type="match status" value="1"/>
</dbReference>
<proteinExistence type="inferred from homology"/>
<dbReference type="GO" id="GO:0005829">
    <property type="term" value="C:cytosol"/>
    <property type="evidence" value="ECO:0007669"/>
    <property type="project" value="TreeGrafter"/>
</dbReference>
<dbReference type="GeneID" id="34234354"/>
<dbReference type="InterPro" id="IPR036390">
    <property type="entry name" value="WH_DNA-bd_sf"/>
</dbReference>
<dbReference type="SUPFAM" id="SSF53850">
    <property type="entry name" value="Periplasmic binding protein-like II"/>
    <property type="match status" value="1"/>
</dbReference>
<sequence length="299" mass="32920">MNITFRQLRLFLALAETGSVSAAARRMHVTQPTASMQLREVTQAVGMPLYEVVSRRVHLTEAGQVLARTARAIAGEWDAFEQRVAGAKGLTSGRLKVAVVSTAKYFIPRLLGSFCKLHPQIDISLEILNRDHVITRLRSNLDDLYVMSMPPADLPLEDQILMPNPLVVIAAATHPLALRKRVTLAQLQGERFILREKGSGTRMATDAHLRQRGFTPTAVLELGSNEAIKESVEGQLGVSILSRHALGAHHEGLAVLPVQGFPIRSQWHLVWPRGKQLSPIAQVFQGHLLSEAIGWQGAR</sequence>
<dbReference type="Gene3D" id="1.10.10.10">
    <property type="entry name" value="Winged helix-like DNA-binding domain superfamily/Winged helix DNA-binding domain"/>
    <property type="match status" value="1"/>
</dbReference>
<evidence type="ECO:0000256" key="4">
    <source>
        <dbReference type="ARBA" id="ARBA00023163"/>
    </source>
</evidence>
<dbReference type="InterPro" id="IPR000847">
    <property type="entry name" value="LysR_HTH_N"/>
</dbReference>
<feature type="domain" description="HTH lysR-type" evidence="5">
    <location>
        <begin position="3"/>
        <end position="60"/>
    </location>
</feature>
<evidence type="ECO:0000313" key="6">
    <source>
        <dbReference type="EMBL" id="SEA85670.1"/>
    </source>
</evidence>
<evidence type="ECO:0000256" key="1">
    <source>
        <dbReference type="ARBA" id="ARBA00009437"/>
    </source>
</evidence>
<dbReference type="Gene3D" id="3.40.190.290">
    <property type="match status" value="1"/>
</dbReference>